<dbReference type="EMBL" id="CM032189">
    <property type="protein sequence ID" value="KAG7087128.1"/>
    <property type="molecule type" value="Genomic_DNA"/>
</dbReference>
<organism evidence="3 4">
    <name type="scientific">Marasmius oreades</name>
    <name type="common">fairy-ring Marasmius</name>
    <dbReference type="NCBI Taxonomy" id="181124"/>
    <lineage>
        <taxon>Eukaryota</taxon>
        <taxon>Fungi</taxon>
        <taxon>Dikarya</taxon>
        <taxon>Basidiomycota</taxon>
        <taxon>Agaricomycotina</taxon>
        <taxon>Agaricomycetes</taxon>
        <taxon>Agaricomycetidae</taxon>
        <taxon>Agaricales</taxon>
        <taxon>Marasmiineae</taxon>
        <taxon>Marasmiaceae</taxon>
        <taxon>Marasmius</taxon>
    </lineage>
</organism>
<keyword evidence="2" id="KW-0812">Transmembrane</keyword>
<dbReference type="RefSeq" id="XP_043003599.1">
    <property type="nucleotide sequence ID" value="XM_043158255.1"/>
</dbReference>
<feature type="region of interest" description="Disordered" evidence="1">
    <location>
        <begin position="274"/>
        <end position="294"/>
    </location>
</feature>
<feature type="compositionally biased region" description="Polar residues" evidence="1">
    <location>
        <begin position="181"/>
        <end position="199"/>
    </location>
</feature>
<keyword evidence="4" id="KW-1185">Reference proteome</keyword>
<feature type="transmembrane region" description="Helical" evidence="2">
    <location>
        <begin position="206"/>
        <end position="224"/>
    </location>
</feature>
<feature type="region of interest" description="Disordered" evidence="1">
    <location>
        <begin position="144"/>
        <end position="199"/>
    </location>
</feature>
<sequence>MKGDVPLTNNCANDGRRKQRNFSLRLCIMRRYGKIYTLVSTCLTSTAFHISPPLPSAVVTGQAVPFNWTRDLSTDPSEFSFQTIHGEGPSFPDSTYPVDKDEAGRENGWFTLTFTRPAYYNVIAIDNSTRAFFQAPVVIVVTHSTASDTNSPGPSITATNDVNSNTSIGNPTPASEPETNRPPTSTAPPQTLSGTSASSRNIKPTVIGSVVGGTVFLLLLLFFIRYRRNKPSRRLIPTPYLDMKPFSGPYMDIRERKIQLLSQREGLERDLEAYEQASQGSNSRTEDVPDSINESNQEGVVQVFRRQIELLTQRMAAMEAVTMAPPDYSSRTS</sequence>
<accession>A0A9P7RPT1</accession>
<dbReference type="AlphaFoldDB" id="A0A9P7RPT1"/>
<protein>
    <submittedName>
        <fullName evidence="3">Uncharacterized protein</fullName>
    </submittedName>
</protein>
<feature type="compositionally biased region" description="Polar residues" evidence="1">
    <location>
        <begin position="144"/>
        <end position="173"/>
    </location>
</feature>
<comment type="caution">
    <text evidence="3">The sequence shown here is derived from an EMBL/GenBank/DDBJ whole genome shotgun (WGS) entry which is preliminary data.</text>
</comment>
<evidence type="ECO:0000256" key="1">
    <source>
        <dbReference type="SAM" id="MobiDB-lite"/>
    </source>
</evidence>
<evidence type="ECO:0000256" key="2">
    <source>
        <dbReference type="SAM" id="Phobius"/>
    </source>
</evidence>
<name>A0A9P7RPT1_9AGAR</name>
<dbReference type="Proteomes" id="UP001049176">
    <property type="component" value="Chromosome 9"/>
</dbReference>
<keyword evidence="2" id="KW-1133">Transmembrane helix</keyword>
<dbReference type="GeneID" id="66082182"/>
<proteinExistence type="predicted"/>
<dbReference type="OrthoDB" id="3100579at2759"/>
<keyword evidence="2" id="KW-0472">Membrane</keyword>
<evidence type="ECO:0000313" key="4">
    <source>
        <dbReference type="Proteomes" id="UP001049176"/>
    </source>
</evidence>
<gene>
    <name evidence="3" type="ORF">E1B28_013107</name>
</gene>
<dbReference type="KEGG" id="more:E1B28_013107"/>
<evidence type="ECO:0000313" key="3">
    <source>
        <dbReference type="EMBL" id="KAG7087128.1"/>
    </source>
</evidence>
<reference evidence="3" key="1">
    <citation type="journal article" date="2021" name="Genome Biol. Evol.">
        <title>The assembled and annotated genome of the fairy-ring fungus Marasmius oreades.</title>
        <authorList>
            <person name="Hiltunen M."/>
            <person name="Ament-Velasquez S.L."/>
            <person name="Johannesson H."/>
        </authorList>
    </citation>
    <scope>NUCLEOTIDE SEQUENCE</scope>
    <source>
        <strain evidence="3">03SP1</strain>
    </source>
</reference>